<proteinExistence type="predicted"/>
<dbReference type="PANTHER" id="PTHR42941">
    <property type="entry name" value="SLL1037 PROTEIN"/>
    <property type="match status" value="1"/>
</dbReference>
<dbReference type="Gene3D" id="3.40.190.10">
    <property type="entry name" value="Periplasmic binding protein-like II"/>
    <property type="match status" value="2"/>
</dbReference>
<dbReference type="EMBL" id="JBAKIA010000021">
    <property type="protein sequence ID" value="MEJ8476546.1"/>
    <property type="molecule type" value="Genomic_DNA"/>
</dbReference>
<protein>
    <submittedName>
        <fullName evidence="2">TAXI family TRAP transporter solute-binding subunit</fullName>
    </submittedName>
</protein>
<dbReference type="PANTHER" id="PTHR42941:SF1">
    <property type="entry name" value="SLL1037 PROTEIN"/>
    <property type="match status" value="1"/>
</dbReference>
<feature type="signal peptide" evidence="1">
    <location>
        <begin position="1"/>
        <end position="24"/>
    </location>
</feature>
<dbReference type="RefSeq" id="WP_340277155.1">
    <property type="nucleotide sequence ID" value="NZ_JBAKIA010000021.1"/>
</dbReference>
<dbReference type="Proteomes" id="UP001385499">
    <property type="component" value="Unassembled WGS sequence"/>
</dbReference>
<evidence type="ECO:0000256" key="1">
    <source>
        <dbReference type="SAM" id="SignalP"/>
    </source>
</evidence>
<sequence>MKRAILNVVAGATIVAAGAMGALAQDKPSGLTFITAGQGGSWYSMGGGMARMLSEAGIETTSEIGAGGVGNVPLISQGRGDLGFTTTIVPPMARDAVEPFTAPITNVQALMRLSQNILHISVRDDAGITDIAGLAGQSYASQKVGNVSTEAFKSALAAVGLTEDDLELTRGSQGFGATETKDRRVVGFTATTNPPSPAMSEVTQTMDVSFLSISDDVFSQMAETNAGYVRAVIPANTYRNQDEDIQTVGTDLIIIVNEDMSENDAYWLTRTFVENLEALGSIHGSLSELTAEHMAGVTGADLHPGARRYFEEIGVL</sequence>
<keyword evidence="1" id="KW-0732">Signal</keyword>
<feature type="chain" id="PRO_5046552642" evidence="1">
    <location>
        <begin position="25"/>
        <end position="316"/>
    </location>
</feature>
<comment type="caution">
    <text evidence="2">The sequence shown here is derived from an EMBL/GenBank/DDBJ whole genome shotgun (WGS) entry which is preliminary data.</text>
</comment>
<dbReference type="InterPro" id="IPR011852">
    <property type="entry name" value="TRAP_TAXI"/>
</dbReference>
<dbReference type="SUPFAM" id="SSF53850">
    <property type="entry name" value="Periplasmic binding protein-like II"/>
    <property type="match status" value="1"/>
</dbReference>
<reference evidence="2 3" key="1">
    <citation type="submission" date="2024-02" db="EMBL/GenBank/DDBJ databases">
        <title>Roseibium algae sp. nov., isolated from marine alga (Grateloupia sp.), showing potential in myo-inositol conversion.</title>
        <authorList>
            <person name="Wang Y."/>
        </authorList>
    </citation>
    <scope>NUCLEOTIDE SEQUENCE [LARGE SCALE GENOMIC DNA]</scope>
    <source>
        <strain evidence="2 3">H3510</strain>
    </source>
</reference>
<keyword evidence="3" id="KW-1185">Reference proteome</keyword>
<gene>
    <name evidence="2" type="ORF">V6575_20850</name>
</gene>
<dbReference type="Pfam" id="PF16868">
    <property type="entry name" value="NMT1_3"/>
    <property type="match status" value="1"/>
</dbReference>
<name>A0ABU8TQV5_9HYPH</name>
<accession>A0ABU8TQV5</accession>
<evidence type="ECO:0000313" key="3">
    <source>
        <dbReference type="Proteomes" id="UP001385499"/>
    </source>
</evidence>
<dbReference type="NCBIfam" id="TIGR02122">
    <property type="entry name" value="TRAP_TAXI"/>
    <property type="match status" value="1"/>
</dbReference>
<organism evidence="2 3">
    <name type="scientific">Roseibium algae</name>
    <dbReference type="NCBI Taxonomy" id="3123038"/>
    <lineage>
        <taxon>Bacteria</taxon>
        <taxon>Pseudomonadati</taxon>
        <taxon>Pseudomonadota</taxon>
        <taxon>Alphaproteobacteria</taxon>
        <taxon>Hyphomicrobiales</taxon>
        <taxon>Stappiaceae</taxon>
        <taxon>Roseibium</taxon>
    </lineage>
</organism>
<evidence type="ECO:0000313" key="2">
    <source>
        <dbReference type="EMBL" id="MEJ8476546.1"/>
    </source>
</evidence>